<keyword evidence="4 7" id="KW-0067">ATP-binding</keyword>
<reference evidence="7 8" key="1">
    <citation type="submission" date="2020-08" db="EMBL/GenBank/DDBJ databases">
        <title>The Agave Microbiome: Exploring the role of microbial communities in plant adaptations to desert environments.</title>
        <authorList>
            <person name="Partida-Martinez L.P."/>
        </authorList>
    </citation>
    <scope>NUCLEOTIDE SEQUENCE [LARGE SCALE GENOMIC DNA]</scope>
    <source>
        <strain evidence="7 8">RAS26</strain>
    </source>
</reference>
<feature type="domain" description="ABC transporter" evidence="6">
    <location>
        <begin position="4"/>
        <end position="256"/>
    </location>
</feature>
<dbReference type="SMART" id="SM00382">
    <property type="entry name" value="AAA"/>
    <property type="match status" value="2"/>
</dbReference>
<name>A0A7W4UBV8_9CELL</name>
<protein>
    <submittedName>
        <fullName evidence="7">Energy-coupling factor transport system ATP-binding protein</fullName>
        <ecNumber evidence="7">3.6.3.-</ecNumber>
    </submittedName>
</protein>
<sequence>MIEVRGLSVRFPRAEGPVLRGVDLDVADGERVLLLGPSGSGKSTLLRVLAGIVPQTVDADVWGSVRVAGAPVVVDPAHPGGTDPGQAPEVTDVPTLARWVATLTQNPADQLCLPTVRDEVAFALENRAVPAEQIGPRALAALASVGAGHLADRRTSELSGGEGQRVALAAALVADPEVLLLDEPTALLDPVGARDVADAVRSAGARTSVLIEHRLDELGELPARLVVLDAHGGVRADGATAEVVLDEARALAAEGVWLPLAAELRAAGVASLDALATGAAPGAPGAALPRTPAAPLLRAQGLGVRRGTRTVLDGVSLDVHAGRVTAVLGLNGSGKSTLLHALAGLLPGGPDAGTVTGARVGMVFQQPEHQLLTRTVRDEVAYGPRRARLLDVDGRVERALREHVLDGLAEHDPFRLSGGQQRRLSLAAMAVCDHEVLVADEPTFGQDRRTTRATARALTALAREGRGVVLVTHDLRLAGLVADDVLVLHAGRVLARGPAEAVLADDDDLLARAGLRLPPLLAAWRRTGLPLRPLLEALDARTAGSPPARTAGSPAAQPERVA</sequence>
<dbReference type="InterPro" id="IPR017871">
    <property type="entry name" value="ABC_transporter-like_CS"/>
</dbReference>
<keyword evidence="2" id="KW-0813">Transport</keyword>
<evidence type="ECO:0000256" key="3">
    <source>
        <dbReference type="ARBA" id="ARBA00022741"/>
    </source>
</evidence>
<dbReference type="Proteomes" id="UP000518206">
    <property type="component" value="Unassembled WGS sequence"/>
</dbReference>
<dbReference type="EC" id="3.6.3.-" evidence="7"/>
<dbReference type="SUPFAM" id="SSF52540">
    <property type="entry name" value="P-loop containing nucleoside triphosphate hydrolases"/>
    <property type="match status" value="2"/>
</dbReference>
<dbReference type="InterPro" id="IPR027417">
    <property type="entry name" value="P-loop_NTPase"/>
</dbReference>
<dbReference type="Gene3D" id="3.40.50.300">
    <property type="entry name" value="P-loop containing nucleotide triphosphate hydrolases"/>
    <property type="match status" value="2"/>
</dbReference>
<dbReference type="PROSITE" id="PS50893">
    <property type="entry name" value="ABC_TRANSPORTER_2"/>
    <property type="match status" value="2"/>
</dbReference>
<keyword evidence="3" id="KW-0547">Nucleotide-binding</keyword>
<dbReference type="InterPro" id="IPR003593">
    <property type="entry name" value="AAA+_ATPase"/>
</dbReference>
<dbReference type="GO" id="GO:0042626">
    <property type="term" value="F:ATPase-coupled transmembrane transporter activity"/>
    <property type="evidence" value="ECO:0007669"/>
    <property type="project" value="TreeGrafter"/>
</dbReference>
<dbReference type="EMBL" id="JACHVX010000001">
    <property type="protein sequence ID" value="MBB2921360.1"/>
    <property type="molecule type" value="Genomic_DNA"/>
</dbReference>
<feature type="domain" description="ABC transporter" evidence="6">
    <location>
        <begin position="297"/>
        <end position="515"/>
    </location>
</feature>
<dbReference type="GO" id="GO:0016887">
    <property type="term" value="F:ATP hydrolysis activity"/>
    <property type="evidence" value="ECO:0007669"/>
    <property type="project" value="InterPro"/>
</dbReference>
<evidence type="ECO:0000259" key="6">
    <source>
        <dbReference type="PROSITE" id="PS50893"/>
    </source>
</evidence>
<evidence type="ECO:0000256" key="4">
    <source>
        <dbReference type="ARBA" id="ARBA00022840"/>
    </source>
</evidence>
<evidence type="ECO:0000256" key="5">
    <source>
        <dbReference type="SAM" id="MobiDB-lite"/>
    </source>
</evidence>
<feature type="region of interest" description="Disordered" evidence="5">
    <location>
        <begin position="540"/>
        <end position="562"/>
    </location>
</feature>
<dbReference type="AlphaFoldDB" id="A0A7W4UBV8"/>
<dbReference type="GO" id="GO:0043190">
    <property type="term" value="C:ATP-binding cassette (ABC) transporter complex"/>
    <property type="evidence" value="ECO:0007669"/>
    <property type="project" value="TreeGrafter"/>
</dbReference>
<dbReference type="PANTHER" id="PTHR43553:SF24">
    <property type="entry name" value="ENERGY-COUPLING FACTOR TRANSPORTER ATP-BINDING PROTEIN ECFA1"/>
    <property type="match status" value="1"/>
</dbReference>
<dbReference type="InterPro" id="IPR003439">
    <property type="entry name" value="ABC_transporter-like_ATP-bd"/>
</dbReference>
<dbReference type="RefSeq" id="WP_183294391.1">
    <property type="nucleotide sequence ID" value="NZ_JACHVX010000001.1"/>
</dbReference>
<keyword evidence="7" id="KW-0378">Hydrolase</keyword>
<reference evidence="7 8" key="2">
    <citation type="submission" date="2020-08" db="EMBL/GenBank/DDBJ databases">
        <authorList>
            <person name="Partida-Martinez L."/>
            <person name="Huntemann M."/>
            <person name="Clum A."/>
            <person name="Wang J."/>
            <person name="Palaniappan K."/>
            <person name="Ritter S."/>
            <person name="Chen I.-M."/>
            <person name="Stamatis D."/>
            <person name="Reddy T."/>
            <person name="O'Malley R."/>
            <person name="Daum C."/>
            <person name="Shapiro N."/>
            <person name="Ivanova N."/>
            <person name="Kyrpides N."/>
            <person name="Woyke T."/>
        </authorList>
    </citation>
    <scope>NUCLEOTIDE SEQUENCE [LARGE SCALE GENOMIC DNA]</scope>
    <source>
        <strain evidence="7 8">RAS26</strain>
    </source>
</reference>
<dbReference type="PANTHER" id="PTHR43553">
    <property type="entry name" value="HEAVY METAL TRANSPORTER"/>
    <property type="match status" value="1"/>
</dbReference>
<dbReference type="InterPro" id="IPR050095">
    <property type="entry name" value="ECF_ABC_transporter_ATP-bd"/>
</dbReference>
<accession>A0A7W4UBV8</accession>
<dbReference type="PROSITE" id="PS00211">
    <property type="entry name" value="ABC_TRANSPORTER_1"/>
    <property type="match status" value="1"/>
</dbReference>
<dbReference type="InterPro" id="IPR015856">
    <property type="entry name" value="ABC_transpr_CbiO/EcfA_su"/>
</dbReference>
<comment type="caution">
    <text evidence="7">The sequence shown here is derived from an EMBL/GenBank/DDBJ whole genome shotgun (WGS) entry which is preliminary data.</text>
</comment>
<proteinExistence type="inferred from homology"/>
<evidence type="ECO:0000313" key="7">
    <source>
        <dbReference type="EMBL" id="MBB2921360.1"/>
    </source>
</evidence>
<comment type="similarity">
    <text evidence="1">Belongs to the ABC transporter superfamily.</text>
</comment>
<dbReference type="Pfam" id="PF00005">
    <property type="entry name" value="ABC_tran"/>
    <property type="match status" value="2"/>
</dbReference>
<evidence type="ECO:0000256" key="1">
    <source>
        <dbReference type="ARBA" id="ARBA00005417"/>
    </source>
</evidence>
<organism evidence="7 8">
    <name type="scientific">Cellulomonas cellasea</name>
    <dbReference type="NCBI Taxonomy" id="43670"/>
    <lineage>
        <taxon>Bacteria</taxon>
        <taxon>Bacillati</taxon>
        <taxon>Actinomycetota</taxon>
        <taxon>Actinomycetes</taxon>
        <taxon>Micrococcales</taxon>
        <taxon>Cellulomonadaceae</taxon>
        <taxon>Cellulomonas</taxon>
    </lineage>
</organism>
<evidence type="ECO:0000256" key="2">
    <source>
        <dbReference type="ARBA" id="ARBA00022448"/>
    </source>
</evidence>
<dbReference type="GO" id="GO:0005524">
    <property type="term" value="F:ATP binding"/>
    <property type="evidence" value="ECO:0007669"/>
    <property type="project" value="UniProtKB-KW"/>
</dbReference>
<gene>
    <name evidence="7" type="ORF">FHR80_000254</name>
</gene>
<evidence type="ECO:0000313" key="8">
    <source>
        <dbReference type="Proteomes" id="UP000518206"/>
    </source>
</evidence>
<dbReference type="CDD" id="cd03225">
    <property type="entry name" value="ABC_cobalt_CbiO_domain1"/>
    <property type="match status" value="2"/>
</dbReference>